<dbReference type="STRING" id="1193713.GCA_001636315_03130"/>
<evidence type="ECO:0000313" key="2">
    <source>
        <dbReference type="EMBL" id="AZU60323.1"/>
    </source>
</evidence>
<feature type="transmembrane region" description="Helical" evidence="1">
    <location>
        <begin position="154"/>
        <end position="186"/>
    </location>
</feature>
<dbReference type="OrthoDB" id="2942320at2"/>
<dbReference type="Proteomes" id="UP000282892">
    <property type="component" value="Chromosome"/>
</dbReference>
<dbReference type="AlphaFoldDB" id="A0A3T0HT97"/>
<evidence type="ECO:0000313" key="3">
    <source>
        <dbReference type="Proteomes" id="UP000282892"/>
    </source>
</evidence>
<dbReference type="RefSeq" id="WP_066391199.1">
    <property type="nucleotide sequence ID" value="NZ_CP022572.1"/>
</dbReference>
<dbReference type="EMBL" id="CP022572">
    <property type="protein sequence ID" value="AZU60323.1"/>
    <property type="molecule type" value="Genomic_DNA"/>
</dbReference>
<organism evidence="2 3">
    <name type="scientific">Neobacillus mesonae</name>
    <dbReference type="NCBI Taxonomy" id="1193713"/>
    <lineage>
        <taxon>Bacteria</taxon>
        <taxon>Bacillati</taxon>
        <taxon>Bacillota</taxon>
        <taxon>Bacilli</taxon>
        <taxon>Bacillales</taxon>
        <taxon>Bacillaceae</taxon>
        <taxon>Neobacillus</taxon>
    </lineage>
</organism>
<keyword evidence="1" id="KW-0812">Transmembrane</keyword>
<evidence type="ECO:0000256" key="1">
    <source>
        <dbReference type="SAM" id="Phobius"/>
    </source>
</evidence>
<feature type="transmembrane region" description="Helical" evidence="1">
    <location>
        <begin position="48"/>
        <end position="71"/>
    </location>
</feature>
<feature type="transmembrane region" description="Helical" evidence="1">
    <location>
        <begin position="92"/>
        <end position="113"/>
    </location>
</feature>
<proteinExistence type="predicted"/>
<feature type="transmembrane region" description="Helical" evidence="1">
    <location>
        <begin position="7"/>
        <end position="28"/>
    </location>
</feature>
<evidence type="ECO:0008006" key="4">
    <source>
        <dbReference type="Google" id="ProtNLM"/>
    </source>
</evidence>
<keyword evidence="3" id="KW-1185">Reference proteome</keyword>
<sequence>MKNKLQGYFPIIIAGLICIALLAFYLYYEPLYHQLDHEKFKGDDDEAGGIFKLLGNGAIIVGTLSFSWYLLKKKLKSPFKYVKIAAKKVFSFHTYFGWAALALVVIHGGYYLITDFKKPDNLTGAAALVLLLFLAGYGYLLNRNKKGKKKLRSAHFILSIMWIAAILIHGGGFVIGCGVALGVLFLGVTWLERRSTATA</sequence>
<name>A0A3T0HT97_9BACI</name>
<protein>
    <recommendedName>
        <fullName evidence="4">Ferric oxidoreductase domain-containing protein</fullName>
    </recommendedName>
</protein>
<dbReference type="KEGG" id="nmk:CHR53_03040"/>
<keyword evidence="1" id="KW-0472">Membrane</keyword>
<keyword evidence="1" id="KW-1133">Transmembrane helix</keyword>
<feature type="transmembrane region" description="Helical" evidence="1">
    <location>
        <begin position="125"/>
        <end position="142"/>
    </location>
</feature>
<reference evidence="2 3" key="1">
    <citation type="submission" date="2017-07" db="EMBL/GenBank/DDBJ databases">
        <title>The complete genome sequence of Bacillus mesonae strain H20-5, an efficient strain improving plant abiotic stress resistance.</title>
        <authorList>
            <person name="Kim S.Y."/>
            <person name="Song H."/>
            <person name="Sang M.K."/>
            <person name="Weon H.-Y."/>
            <person name="Song J."/>
        </authorList>
    </citation>
    <scope>NUCLEOTIDE SEQUENCE [LARGE SCALE GENOMIC DNA]</scope>
    <source>
        <strain evidence="2 3">H20-5</strain>
    </source>
</reference>
<gene>
    <name evidence="2" type="ORF">CHR53_03040</name>
</gene>
<accession>A0A3T0HT97</accession>